<evidence type="ECO:0000313" key="12">
    <source>
        <dbReference type="EMBL" id="EMR01338.1"/>
    </source>
</evidence>
<dbReference type="EC" id="3.6.3.-" evidence="12"/>
<dbReference type="PROSITE" id="PS00211">
    <property type="entry name" value="ABC_TRANSPORTER_1"/>
    <property type="match status" value="1"/>
</dbReference>
<evidence type="ECO:0000256" key="3">
    <source>
        <dbReference type="ARBA" id="ARBA00022475"/>
    </source>
</evidence>
<protein>
    <submittedName>
        <fullName evidence="12">Lipid A export ATP-binding/permease protein MsbA</fullName>
        <ecNumber evidence="12">3.6.3.-</ecNumber>
    </submittedName>
</protein>
<evidence type="ECO:0000259" key="11">
    <source>
        <dbReference type="PROSITE" id="PS50929"/>
    </source>
</evidence>
<dbReference type="InterPro" id="IPR036640">
    <property type="entry name" value="ABC1_TM_sf"/>
</dbReference>
<keyword evidence="7 9" id="KW-1133">Transmembrane helix</keyword>
<dbReference type="Pfam" id="PF00005">
    <property type="entry name" value="ABC_tran"/>
    <property type="match status" value="1"/>
</dbReference>
<accession>M7MY27</accession>
<keyword evidence="13" id="KW-1185">Reference proteome</keyword>
<dbReference type="PANTHER" id="PTHR43394:SF1">
    <property type="entry name" value="ATP-BINDING CASSETTE SUB-FAMILY B MEMBER 10, MITOCHONDRIAL"/>
    <property type="match status" value="1"/>
</dbReference>
<keyword evidence="6 12" id="KW-0067">ATP-binding</keyword>
<dbReference type="FunFam" id="3.40.50.300:FF:000221">
    <property type="entry name" value="Multidrug ABC transporter ATP-binding protein"/>
    <property type="match status" value="1"/>
</dbReference>
<dbReference type="GO" id="GO:0005524">
    <property type="term" value="F:ATP binding"/>
    <property type="evidence" value="ECO:0007669"/>
    <property type="project" value="UniProtKB-KW"/>
</dbReference>
<dbReference type="AlphaFoldDB" id="M7MY27"/>
<dbReference type="InterPro" id="IPR003439">
    <property type="entry name" value="ABC_transporter-like_ATP-bd"/>
</dbReference>
<comment type="subcellular location">
    <subcellularLocation>
        <location evidence="1">Cell membrane</location>
        <topology evidence="1">Multi-pass membrane protein</topology>
    </subcellularLocation>
</comment>
<name>M7MY27_9BACT</name>
<dbReference type="Gene3D" id="3.40.50.300">
    <property type="entry name" value="P-loop containing nucleotide triphosphate hydrolases"/>
    <property type="match status" value="1"/>
</dbReference>
<dbReference type="Proteomes" id="UP000011910">
    <property type="component" value="Unassembled WGS sequence"/>
</dbReference>
<sequence length="610" mass="68776">MRAPKNTIDNKVSLQKRLSALRNLPPFFKLIWQASPGLTLANVLLRLLKAAVPLAVLYVGKLIIDEVVRLAEGGGEGDTDALLLYVGIEFGLAIVSDLLNRGIALFDSLLGDLFANDSSVRLMQQAARLDLYQFENSEFYDKLERARQQTVRRTQLMSMVLGQLQDTITLVFLAAGLVAFAWWLILLVFVAVIPAFLGESHFNERSYSLIYGWTPERRELDYLRYTGASDETAKEIKMFGLSDFLIQRFKYLSDKYYHENKKLAVKRASWGALFAAIGSAGYYAAYVYIIYSTISGQLSVGDLTFYAGSFATMRNRLEEILNRFSKIGESALYLQDYFDFFTLSPQIAAPQKPRPFPRPIRQGFTFEGVGFHYPKQERWALRGVSFTLHPGEKLALVGENGAGKTTLVKLLARLYDPSEGRILLDGHDLSEYDPAELRQEIGVIFQDFVRFQFTAGDNIAVGRIAFKDVMPQIQDAAQRSLADGVVEKLPKRYEQMIGRRFAEGVDLSGGEWQKVALARAYIRDAQLLILDEPTAALDARSEHEVFVRFAELTRGKMAVLISHRFSTVRMADRILVLEGGQLLEVGSHEELLQQEGRYAELFRLQAKGYA</sequence>
<dbReference type="EMBL" id="AODQ01000124">
    <property type="protein sequence ID" value="EMR01338.1"/>
    <property type="molecule type" value="Genomic_DNA"/>
</dbReference>
<keyword evidence="12" id="KW-0378">Hydrolase</keyword>
<evidence type="ECO:0000259" key="10">
    <source>
        <dbReference type="PROSITE" id="PS50893"/>
    </source>
</evidence>
<comment type="caution">
    <text evidence="12">The sequence shown here is derived from an EMBL/GenBank/DDBJ whole genome shotgun (WGS) entry which is preliminary data.</text>
</comment>
<dbReference type="GO" id="GO:0005886">
    <property type="term" value="C:plasma membrane"/>
    <property type="evidence" value="ECO:0007669"/>
    <property type="project" value="UniProtKB-SubCell"/>
</dbReference>
<keyword evidence="4 9" id="KW-0812">Transmembrane</keyword>
<keyword evidence="2" id="KW-0813">Transport</keyword>
<reference evidence="12 13" key="1">
    <citation type="journal article" date="2013" name="Genome Announc.">
        <title>Draft Genome Sequence of Cesiribacter andamanensis Strain AMV16T, Isolated from a Soil Sample from a Mud Volcano in the Andaman Islands, India.</title>
        <authorList>
            <person name="Shivaji S."/>
            <person name="Ara S."/>
            <person name="Begum Z."/>
            <person name="Srinivas T.N."/>
            <person name="Singh A."/>
            <person name="Kumar Pinnaka A."/>
        </authorList>
    </citation>
    <scope>NUCLEOTIDE SEQUENCE [LARGE SCALE GENOMIC DNA]</scope>
    <source>
        <strain evidence="12 13">AMV16</strain>
    </source>
</reference>
<dbReference type="OrthoDB" id="843962at2"/>
<dbReference type="InterPro" id="IPR039421">
    <property type="entry name" value="Type_1_exporter"/>
</dbReference>
<dbReference type="InterPro" id="IPR017871">
    <property type="entry name" value="ABC_transporter-like_CS"/>
</dbReference>
<keyword evidence="8 9" id="KW-0472">Membrane</keyword>
<dbReference type="PANTHER" id="PTHR43394">
    <property type="entry name" value="ATP-DEPENDENT PERMEASE MDL1, MITOCHONDRIAL"/>
    <property type="match status" value="1"/>
</dbReference>
<evidence type="ECO:0000256" key="2">
    <source>
        <dbReference type="ARBA" id="ARBA00022448"/>
    </source>
</evidence>
<dbReference type="InterPro" id="IPR027417">
    <property type="entry name" value="P-loop_NTPase"/>
</dbReference>
<evidence type="ECO:0000256" key="7">
    <source>
        <dbReference type="ARBA" id="ARBA00022989"/>
    </source>
</evidence>
<dbReference type="InterPro" id="IPR003593">
    <property type="entry name" value="AAA+_ATPase"/>
</dbReference>
<evidence type="ECO:0000256" key="8">
    <source>
        <dbReference type="ARBA" id="ARBA00023136"/>
    </source>
</evidence>
<evidence type="ECO:0000256" key="6">
    <source>
        <dbReference type="ARBA" id="ARBA00022840"/>
    </source>
</evidence>
<feature type="transmembrane region" description="Helical" evidence="9">
    <location>
        <begin position="270"/>
        <end position="291"/>
    </location>
</feature>
<dbReference type="GO" id="GO:0015421">
    <property type="term" value="F:ABC-type oligopeptide transporter activity"/>
    <property type="evidence" value="ECO:0007669"/>
    <property type="project" value="TreeGrafter"/>
</dbReference>
<evidence type="ECO:0000256" key="5">
    <source>
        <dbReference type="ARBA" id="ARBA00022741"/>
    </source>
</evidence>
<evidence type="ECO:0000256" key="9">
    <source>
        <dbReference type="SAM" id="Phobius"/>
    </source>
</evidence>
<feature type="domain" description="ABC transporter" evidence="10">
    <location>
        <begin position="364"/>
        <end position="604"/>
    </location>
</feature>
<dbReference type="eggNOG" id="COG1132">
    <property type="taxonomic scope" value="Bacteria"/>
</dbReference>
<dbReference type="Gene3D" id="1.20.1560.10">
    <property type="entry name" value="ABC transporter type 1, transmembrane domain"/>
    <property type="match status" value="1"/>
</dbReference>
<dbReference type="RefSeq" id="WP_009196923.1">
    <property type="nucleotide sequence ID" value="NZ_AODQ01000124.1"/>
</dbReference>
<organism evidence="12 13">
    <name type="scientific">Cesiribacter andamanensis AMV16</name>
    <dbReference type="NCBI Taxonomy" id="1279009"/>
    <lineage>
        <taxon>Bacteria</taxon>
        <taxon>Pseudomonadati</taxon>
        <taxon>Bacteroidota</taxon>
        <taxon>Cytophagia</taxon>
        <taxon>Cytophagales</taxon>
        <taxon>Cesiribacteraceae</taxon>
        <taxon>Cesiribacter</taxon>
    </lineage>
</organism>
<dbReference type="PROSITE" id="PS50893">
    <property type="entry name" value="ABC_TRANSPORTER_2"/>
    <property type="match status" value="1"/>
</dbReference>
<keyword evidence="5" id="KW-0547">Nucleotide-binding</keyword>
<dbReference type="STRING" id="1279009.ADICEAN_03542"/>
<dbReference type="SUPFAM" id="SSF52540">
    <property type="entry name" value="P-loop containing nucleoside triphosphate hydrolases"/>
    <property type="match status" value="1"/>
</dbReference>
<dbReference type="GO" id="GO:0016887">
    <property type="term" value="F:ATP hydrolysis activity"/>
    <property type="evidence" value="ECO:0007669"/>
    <property type="project" value="InterPro"/>
</dbReference>
<proteinExistence type="predicted"/>
<evidence type="ECO:0000256" key="4">
    <source>
        <dbReference type="ARBA" id="ARBA00022692"/>
    </source>
</evidence>
<feature type="transmembrane region" description="Helical" evidence="9">
    <location>
        <begin position="170"/>
        <end position="197"/>
    </location>
</feature>
<dbReference type="PATRIC" id="fig|1279009.4.peg.3589"/>
<gene>
    <name evidence="12" type="primary">msbA</name>
    <name evidence="12" type="ORF">ADICEAN_03542</name>
</gene>
<evidence type="ECO:0000313" key="13">
    <source>
        <dbReference type="Proteomes" id="UP000011910"/>
    </source>
</evidence>
<keyword evidence="3" id="KW-1003">Cell membrane</keyword>
<evidence type="ECO:0000256" key="1">
    <source>
        <dbReference type="ARBA" id="ARBA00004651"/>
    </source>
</evidence>
<feature type="domain" description="ABC transmembrane type-1" evidence="11">
    <location>
        <begin position="43"/>
        <end position="329"/>
    </location>
</feature>
<dbReference type="SUPFAM" id="SSF90123">
    <property type="entry name" value="ABC transporter transmembrane region"/>
    <property type="match status" value="1"/>
</dbReference>
<dbReference type="PROSITE" id="PS50929">
    <property type="entry name" value="ABC_TM1F"/>
    <property type="match status" value="1"/>
</dbReference>
<dbReference type="SMART" id="SM00382">
    <property type="entry name" value="AAA"/>
    <property type="match status" value="1"/>
</dbReference>
<dbReference type="InterPro" id="IPR011527">
    <property type="entry name" value="ABC1_TM_dom"/>
</dbReference>